<dbReference type="OrthoDB" id="165401at2"/>
<comment type="caution">
    <text evidence="1">The sequence shown here is derived from an EMBL/GenBank/DDBJ whole genome shotgun (WGS) entry which is preliminary data.</text>
</comment>
<dbReference type="Pfam" id="PF20120">
    <property type="entry name" value="DUF6510"/>
    <property type="match status" value="1"/>
</dbReference>
<dbReference type="InterPro" id="IPR045423">
    <property type="entry name" value="DUF6510"/>
</dbReference>
<gene>
    <name evidence="1" type="ORF">FB559_5634</name>
</gene>
<protein>
    <submittedName>
        <fullName evidence="1">Uncharacterized protein</fullName>
    </submittedName>
</protein>
<keyword evidence="2" id="KW-1185">Reference proteome</keyword>
<name>A0A543CS45_9ACTN</name>
<dbReference type="RefSeq" id="WP_141959091.1">
    <property type="nucleotide sequence ID" value="NZ_VFOZ01000001.1"/>
</dbReference>
<accession>A0A543CS45</accession>
<dbReference type="Proteomes" id="UP000316096">
    <property type="component" value="Unassembled WGS sequence"/>
</dbReference>
<proteinExistence type="predicted"/>
<dbReference type="AlphaFoldDB" id="A0A543CS45"/>
<evidence type="ECO:0000313" key="1">
    <source>
        <dbReference type="EMBL" id="TQL99932.1"/>
    </source>
</evidence>
<reference evidence="1 2" key="1">
    <citation type="submission" date="2019-06" db="EMBL/GenBank/DDBJ databases">
        <title>Sequencing the genomes of 1000 actinobacteria strains.</title>
        <authorList>
            <person name="Klenk H.-P."/>
        </authorList>
    </citation>
    <scope>NUCLEOTIDE SEQUENCE [LARGE SCALE GENOMIC DNA]</scope>
    <source>
        <strain evidence="1 2">DSM 102200</strain>
    </source>
</reference>
<dbReference type="EMBL" id="VFOZ01000001">
    <property type="protein sequence ID" value="TQL99932.1"/>
    <property type="molecule type" value="Genomic_DNA"/>
</dbReference>
<evidence type="ECO:0000313" key="2">
    <source>
        <dbReference type="Proteomes" id="UP000316096"/>
    </source>
</evidence>
<sequence>MTGDYEDGNTLAGPLSEIFSVDVTMAVIRCVHCAATGPLATLRVYTHAPGLVARCPGCEEVILRLVRTPDSAWLDLRGTVSLRIPLAAPSPVHEVRHGDAIVADTP</sequence>
<organism evidence="1 2">
    <name type="scientific">Actinoallomurus bryophytorum</name>
    <dbReference type="NCBI Taxonomy" id="1490222"/>
    <lineage>
        <taxon>Bacteria</taxon>
        <taxon>Bacillati</taxon>
        <taxon>Actinomycetota</taxon>
        <taxon>Actinomycetes</taxon>
        <taxon>Streptosporangiales</taxon>
        <taxon>Thermomonosporaceae</taxon>
        <taxon>Actinoallomurus</taxon>
    </lineage>
</organism>